<organism evidence="1 2">
    <name type="scientific">Rhizobium leguminosarum</name>
    <dbReference type="NCBI Taxonomy" id="384"/>
    <lineage>
        <taxon>Bacteria</taxon>
        <taxon>Pseudomonadati</taxon>
        <taxon>Pseudomonadota</taxon>
        <taxon>Alphaproteobacteria</taxon>
        <taxon>Hyphomicrobiales</taxon>
        <taxon>Rhizobiaceae</taxon>
        <taxon>Rhizobium/Agrobacterium group</taxon>
        <taxon>Rhizobium</taxon>
    </lineage>
</organism>
<proteinExistence type="predicted"/>
<protein>
    <submittedName>
        <fullName evidence="1">Uncharacterized protein</fullName>
    </submittedName>
</protein>
<reference evidence="1 2" key="1">
    <citation type="submission" date="2020-07" db="EMBL/GenBank/DDBJ databases">
        <title>Genomic Encyclopedia of Type Strains, Phase IV (KMG-V): Genome sequencing to study the core and pangenomes of soil and plant-associated prokaryotes.</title>
        <authorList>
            <person name="Whitman W."/>
        </authorList>
    </citation>
    <scope>NUCLEOTIDE SEQUENCE [LARGE SCALE GENOMIC DNA]</scope>
    <source>
        <strain evidence="1 2">SEMIA 4052</strain>
    </source>
</reference>
<evidence type="ECO:0000313" key="2">
    <source>
        <dbReference type="Proteomes" id="UP000535276"/>
    </source>
</evidence>
<sequence>MGYQVVMIHLVVPKRHERYAGMIDTKNRKRT</sequence>
<comment type="caution">
    <text evidence="1">The sequence shown here is derived from an EMBL/GenBank/DDBJ whole genome shotgun (WGS) entry which is preliminary data.</text>
</comment>
<evidence type="ECO:0000313" key="1">
    <source>
        <dbReference type="EMBL" id="NYJ13601.1"/>
    </source>
</evidence>
<dbReference type="EMBL" id="JACBZV010000008">
    <property type="protein sequence ID" value="NYJ13601.1"/>
    <property type="molecule type" value="Genomic_DNA"/>
</dbReference>
<name>A0A7Z0E1Z3_RHILE</name>
<dbReference type="Proteomes" id="UP000535276">
    <property type="component" value="Unassembled WGS sequence"/>
</dbReference>
<accession>A0A7Z0E1Z3</accession>
<dbReference type="AlphaFoldDB" id="A0A7Z0E1Z3"/>
<gene>
    <name evidence="1" type="ORF">GGI64_004685</name>
</gene>